<evidence type="ECO:0008006" key="11">
    <source>
        <dbReference type="Google" id="ProtNLM"/>
    </source>
</evidence>
<dbReference type="PRINTS" id="PR01506">
    <property type="entry name" value="TATBPROTEIN"/>
</dbReference>
<dbReference type="AlphaFoldDB" id="A0A381USK1"/>
<dbReference type="EMBL" id="UINC01006973">
    <property type="protein sequence ID" value="SVA30721.1"/>
    <property type="molecule type" value="Genomic_DNA"/>
</dbReference>
<dbReference type="Pfam" id="PF02416">
    <property type="entry name" value="TatA_B_E"/>
    <property type="match status" value="1"/>
</dbReference>
<feature type="transmembrane region" description="Helical" evidence="9">
    <location>
        <begin position="6"/>
        <end position="22"/>
    </location>
</feature>
<dbReference type="InterPro" id="IPR003369">
    <property type="entry name" value="TatA/B/E"/>
</dbReference>
<dbReference type="InterPro" id="IPR018448">
    <property type="entry name" value="TatB"/>
</dbReference>
<evidence type="ECO:0000256" key="7">
    <source>
        <dbReference type="ARBA" id="ARBA00023010"/>
    </source>
</evidence>
<evidence type="ECO:0000256" key="6">
    <source>
        <dbReference type="ARBA" id="ARBA00022989"/>
    </source>
</evidence>
<evidence type="ECO:0000256" key="9">
    <source>
        <dbReference type="SAM" id="Phobius"/>
    </source>
</evidence>
<evidence type="ECO:0000256" key="4">
    <source>
        <dbReference type="ARBA" id="ARBA00022692"/>
    </source>
</evidence>
<evidence type="ECO:0000256" key="2">
    <source>
        <dbReference type="ARBA" id="ARBA00022448"/>
    </source>
</evidence>
<keyword evidence="4 9" id="KW-0812">Transmembrane</keyword>
<name>A0A381USK1_9ZZZZ</name>
<keyword evidence="8 9" id="KW-0472">Membrane</keyword>
<dbReference type="GO" id="GO:0008320">
    <property type="term" value="F:protein transmembrane transporter activity"/>
    <property type="evidence" value="ECO:0007669"/>
    <property type="project" value="InterPro"/>
</dbReference>
<dbReference type="PANTHER" id="PTHR33162:SF1">
    <property type="entry name" value="SEC-INDEPENDENT PROTEIN TRANSLOCASE PROTEIN TATA, CHLOROPLASTIC"/>
    <property type="match status" value="1"/>
</dbReference>
<evidence type="ECO:0000256" key="3">
    <source>
        <dbReference type="ARBA" id="ARBA00022475"/>
    </source>
</evidence>
<organism evidence="10">
    <name type="scientific">marine metagenome</name>
    <dbReference type="NCBI Taxonomy" id="408172"/>
    <lineage>
        <taxon>unclassified sequences</taxon>
        <taxon>metagenomes</taxon>
        <taxon>ecological metagenomes</taxon>
    </lineage>
</organism>
<evidence type="ECO:0000256" key="5">
    <source>
        <dbReference type="ARBA" id="ARBA00022927"/>
    </source>
</evidence>
<reference evidence="10" key="1">
    <citation type="submission" date="2018-05" db="EMBL/GenBank/DDBJ databases">
        <authorList>
            <person name="Lanie J.A."/>
            <person name="Ng W.-L."/>
            <person name="Kazmierczak K.M."/>
            <person name="Andrzejewski T.M."/>
            <person name="Davidsen T.M."/>
            <person name="Wayne K.J."/>
            <person name="Tettelin H."/>
            <person name="Glass J.I."/>
            <person name="Rusch D."/>
            <person name="Podicherti R."/>
            <person name="Tsui H.-C.T."/>
            <person name="Winkler M.E."/>
        </authorList>
    </citation>
    <scope>NUCLEOTIDE SEQUENCE</scope>
</reference>
<dbReference type="NCBIfam" id="TIGR01410">
    <property type="entry name" value="tatB"/>
    <property type="match status" value="1"/>
</dbReference>
<keyword evidence="3" id="KW-1003">Cell membrane</keyword>
<keyword evidence="7" id="KW-0811">Translocation</keyword>
<dbReference type="GO" id="GO:0043953">
    <property type="term" value="P:protein transport by the Tat complex"/>
    <property type="evidence" value="ECO:0007669"/>
    <property type="project" value="InterPro"/>
</dbReference>
<keyword evidence="6 9" id="KW-1133">Transmembrane helix</keyword>
<gene>
    <name evidence="10" type="ORF">METZ01_LOCUS83575</name>
</gene>
<keyword evidence="2" id="KW-0813">Transport</keyword>
<dbReference type="GO" id="GO:0016020">
    <property type="term" value="C:membrane"/>
    <property type="evidence" value="ECO:0007669"/>
    <property type="project" value="UniProtKB-SubCell"/>
</dbReference>
<dbReference type="PANTHER" id="PTHR33162">
    <property type="entry name" value="SEC-INDEPENDENT PROTEIN TRANSLOCASE PROTEIN TATA, CHLOROPLASTIC"/>
    <property type="match status" value="1"/>
</dbReference>
<sequence length="103" mass="11488">MFDFGFWEIAIIGIITLIVVGPEKMPALARKAGLYVGKFKKFVSKIQNDINNEIKSEELKEQLTIKDEESLLSQTVEEAKSSIDEIKKEAAKISDPSSVNNNS</sequence>
<comment type="subcellular location">
    <subcellularLocation>
        <location evidence="1">Membrane</location>
        <topology evidence="1">Single-pass membrane protein</topology>
    </subcellularLocation>
</comment>
<accession>A0A381USK1</accession>
<evidence type="ECO:0000256" key="1">
    <source>
        <dbReference type="ARBA" id="ARBA00004167"/>
    </source>
</evidence>
<proteinExistence type="predicted"/>
<protein>
    <recommendedName>
        <fullName evidence="11">Sec-independent protein translocase protein TatB</fullName>
    </recommendedName>
</protein>
<keyword evidence="5" id="KW-0653">Protein transport</keyword>
<evidence type="ECO:0000256" key="8">
    <source>
        <dbReference type="ARBA" id="ARBA00023136"/>
    </source>
</evidence>
<evidence type="ECO:0000313" key="10">
    <source>
        <dbReference type="EMBL" id="SVA30721.1"/>
    </source>
</evidence>
<dbReference type="Gene3D" id="1.20.5.3310">
    <property type="match status" value="1"/>
</dbReference>